<evidence type="ECO:0000259" key="1">
    <source>
        <dbReference type="PROSITE" id="PS01124"/>
    </source>
</evidence>
<gene>
    <name evidence="2" type="ORF">GCM10009096_02300</name>
</gene>
<dbReference type="Pfam" id="PF12833">
    <property type="entry name" value="HTH_18"/>
    <property type="match status" value="1"/>
</dbReference>
<feature type="domain" description="HTH araC/xylS-type" evidence="1">
    <location>
        <begin position="70"/>
        <end position="165"/>
    </location>
</feature>
<proteinExistence type="predicted"/>
<keyword evidence="3" id="KW-1185">Reference proteome</keyword>
<comment type="caution">
    <text evidence="2">The sequence shown here is derived from an EMBL/GenBank/DDBJ whole genome shotgun (WGS) entry which is preliminary data.</text>
</comment>
<dbReference type="PROSITE" id="PS01124">
    <property type="entry name" value="HTH_ARAC_FAMILY_2"/>
    <property type="match status" value="1"/>
</dbReference>
<dbReference type="Gene3D" id="1.10.10.60">
    <property type="entry name" value="Homeodomain-like"/>
    <property type="match status" value="1"/>
</dbReference>
<evidence type="ECO:0000313" key="3">
    <source>
        <dbReference type="Proteomes" id="UP001500713"/>
    </source>
</evidence>
<accession>A0ABN1A1G9</accession>
<reference evidence="2 3" key="1">
    <citation type="journal article" date="2019" name="Int. J. Syst. Evol. Microbiol.">
        <title>The Global Catalogue of Microorganisms (GCM) 10K type strain sequencing project: providing services to taxonomists for standard genome sequencing and annotation.</title>
        <authorList>
            <consortium name="The Broad Institute Genomics Platform"/>
            <consortium name="The Broad Institute Genome Sequencing Center for Infectious Disease"/>
            <person name="Wu L."/>
            <person name="Ma J."/>
        </authorList>
    </citation>
    <scope>NUCLEOTIDE SEQUENCE [LARGE SCALE GENOMIC DNA]</scope>
    <source>
        <strain evidence="2 3">JCM 14162</strain>
    </source>
</reference>
<dbReference type="Proteomes" id="UP001500713">
    <property type="component" value="Unassembled WGS sequence"/>
</dbReference>
<name>A0ABN1A1G9_9SPHN</name>
<evidence type="ECO:0000313" key="2">
    <source>
        <dbReference type="EMBL" id="GAA0465266.1"/>
    </source>
</evidence>
<organism evidence="2 3">
    <name type="scientific">Parasphingorhabdus litoris</name>
    <dbReference type="NCBI Taxonomy" id="394733"/>
    <lineage>
        <taxon>Bacteria</taxon>
        <taxon>Pseudomonadati</taxon>
        <taxon>Pseudomonadota</taxon>
        <taxon>Alphaproteobacteria</taxon>
        <taxon>Sphingomonadales</taxon>
        <taxon>Sphingomonadaceae</taxon>
        <taxon>Parasphingorhabdus</taxon>
    </lineage>
</organism>
<protein>
    <recommendedName>
        <fullName evidence="1">HTH araC/xylS-type domain-containing protein</fullName>
    </recommendedName>
</protein>
<dbReference type="InterPro" id="IPR018060">
    <property type="entry name" value="HTH_AraC"/>
</dbReference>
<dbReference type="EMBL" id="BAAAEM010000002">
    <property type="protein sequence ID" value="GAA0465266.1"/>
    <property type="molecule type" value="Genomic_DNA"/>
</dbReference>
<sequence>MPGVLHSVSIGSGGAEIVYLDGLQLSTDRGELSIVTAEFANVPVAIKNTDAGVVEDFRFALSRPLLEPDFEVLKIVLQLYAAPMERMSQEQLASQLGLERTLALRHFKANTGQTFRKFKIWCASVATVHRVLSGQNIGAAGIDSGFSDAAHVARTARDLFGITPTMGIGALREFKSM</sequence>